<evidence type="ECO:0000313" key="3">
    <source>
        <dbReference type="Proteomes" id="UP000000549"/>
    </source>
</evidence>
<reference evidence="2 3" key="1">
    <citation type="journal article" date="2005" name="J. Bacteriol.">
        <title>Swine and poultry pathogens: the complete genome sequences of two strains of Mycoplasma hyopneumoniae and a strain of Mycoplasma synoviae.</title>
        <authorList>
            <person name="Vasconcelos A.T."/>
            <person name="Ferreira H.B."/>
            <person name="Bizarro C.V."/>
            <person name="Bonatto S.L."/>
            <person name="Carvalho M.O."/>
            <person name="Pinto P.M."/>
            <person name="Almeida D.F."/>
            <person name="Almeida L.G."/>
            <person name="Almeida R."/>
            <person name="Alves-Filho L."/>
            <person name="Assuncao E.N."/>
            <person name="Azevedo V.A."/>
            <person name="Bogo M.R."/>
            <person name="Brigido M.M."/>
            <person name="Brocchi M."/>
            <person name="Burity H.A."/>
            <person name="Camargo A.A."/>
            <person name="Camargo S.S."/>
            <person name="Carepo M.S."/>
            <person name="Carraro D.M."/>
            <person name="de Mattos Cascardo J.C."/>
            <person name="Castro L.A."/>
            <person name="Cavalcanti G."/>
            <person name="Chemale G."/>
            <person name="Collevatti R.G."/>
            <person name="Cunha C.W."/>
            <person name="Dallagiovanna B."/>
            <person name="Dambros B.P."/>
            <person name="Dellagostin O.A."/>
            <person name="Falcao C."/>
            <person name="Fantinatti-Garboggini F."/>
            <person name="Felipe M.S."/>
            <person name="Fiorentin L."/>
            <person name="Franco G.R."/>
            <person name="Freitas N.S."/>
            <person name="Frias D."/>
            <person name="Grangeiro T.B."/>
            <person name="Grisard E.C."/>
            <person name="Guimaraes C.T."/>
            <person name="Hungria M."/>
            <person name="Jardim S.N."/>
            <person name="Krieger M.A."/>
            <person name="Laurino J.P."/>
            <person name="Lima L.F."/>
            <person name="Lopes M.I."/>
            <person name="Loreto E.L."/>
            <person name="Madeira H.M."/>
            <person name="Manfio G.P."/>
            <person name="Maranhao A.Q."/>
            <person name="Martinkovics C.T."/>
            <person name="Medeiros S.R."/>
            <person name="Moreira M.A."/>
            <person name="Neiva M."/>
            <person name="Ramalho-Neto C.E."/>
            <person name="Nicolas M.F."/>
            <person name="Oliveira S.C."/>
            <person name="Paixao R.F."/>
            <person name="Pedrosa F.O."/>
            <person name="Pena S.D."/>
            <person name="Pereira M."/>
            <person name="Pereira-Ferrari L."/>
            <person name="Piffer I."/>
            <person name="Pinto L.S."/>
            <person name="Potrich D.P."/>
            <person name="Salim A.C."/>
            <person name="Santos F.R."/>
            <person name="Schmitt R."/>
            <person name="Schneider M.P."/>
            <person name="Schrank A."/>
            <person name="Schrank I.S."/>
            <person name="Schuck A.F."/>
            <person name="Seuanez H.N."/>
            <person name="Silva D.W."/>
            <person name="Silva R."/>
            <person name="Silva S.C."/>
            <person name="Soares C.M."/>
            <person name="Souza K.R."/>
            <person name="Souza R.C."/>
            <person name="Staats C.C."/>
            <person name="Steffens M.B."/>
            <person name="Teixeira S.M."/>
            <person name="Urmenyi T.P."/>
            <person name="Vainstein M.H."/>
            <person name="Zuccherato L.W."/>
            <person name="Simpson A.J."/>
            <person name="Zaha A."/>
        </authorList>
    </citation>
    <scope>NUCLEOTIDE SEQUENCE [LARGE SCALE GENOMIC DNA]</scope>
    <source>
        <strain evidence="2 3">53</strain>
    </source>
</reference>
<proteinExistence type="predicted"/>
<protein>
    <submittedName>
        <fullName evidence="2">Uncharacterized protein</fullName>
    </submittedName>
</protein>
<dbReference type="STRING" id="262723.MS53_0668"/>
<keyword evidence="1" id="KW-1133">Transmembrane helix</keyword>
<feature type="transmembrane region" description="Helical" evidence="1">
    <location>
        <begin position="38"/>
        <end position="55"/>
    </location>
</feature>
<dbReference type="KEGG" id="msy:MS53_0668"/>
<sequence>MFSCFIFTFDFLAVRFYAHLIDNLSENKEKISLENKDICFYFLVLFLSIILTFVYKKFNCVFWK</sequence>
<dbReference type="HOGENOM" id="CLU_2863044_0_0_14"/>
<keyword evidence="1" id="KW-0812">Transmembrane</keyword>
<keyword evidence="1" id="KW-0472">Membrane</keyword>
<dbReference type="EMBL" id="AE017245">
    <property type="protein sequence ID" value="AAZ44075.2"/>
    <property type="molecule type" value="Genomic_DNA"/>
</dbReference>
<accession>Q4A596</accession>
<organism evidence="2 3">
    <name type="scientific">Mycoplasmopsis synoviae (strain 53)</name>
    <name type="common">Mycoplasma synoviae</name>
    <dbReference type="NCBI Taxonomy" id="262723"/>
    <lineage>
        <taxon>Bacteria</taxon>
        <taxon>Bacillati</taxon>
        <taxon>Mycoplasmatota</taxon>
        <taxon>Mycoplasmoidales</taxon>
        <taxon>Metamycoplasmataceae</taxon>
        <taxon>Mycoplasmopsis</taxon>
    </lineage>
</organism>
<dbReference type="Proteomes" id="UP000000549">
    <property type="component" value="Chromosome"/>
</dbReference>
<keyword evidence="3" id="KW-1185">Reference proteome</keyword>
<dbReference type="AlphaFoldDB" id="Q4A596"/>
<name>Q4A596_MYCS5</name>
<evidence type="ECO:0000313" key="2">
    <source>
        <dbReference type="EMBL" id="AAZ44075.2"/>
    </source>
</evidence>
<evidence type="ECO:0000256" key="1">
    <source>
        <dbReference type="SAM" id="Phobius"/>
    </source>
</evidence>
<gene>
    <name evidence="2" type="ordered locus">MS53_0668</name>
</gene>